<evidence type="ECO:0000256" key="1">
    <source>
        <dbReference type="ARBA" id="ARBA00023004"/>
    </source>
</evidence>
<dbReference type="AlphaFoldDB" id="U2KNT9"/>
<gene>
    <name evidence="4" type="ORF">HMPREF0860_2130</name>
    <name evidence="3" type="ORF">HMPREF1325_0840</name>
</gene>
<evidence type="ECO:0000313" key="4">
    <source>
        <dbReference type="EMBL" id="ERK00162.1"/>
    </source>
</evidence>
<keyword evidence="6" id="KW-1185">Reference proteome</keyword>
<dbReference type="OrthoDB" id="3182299at2"/>
<dbReference type="EMBL" id="AVQI01000068">
    <property type="protein sequence ID" value="ERK00162.1"/>
    <property type="molecule type" value="Genomic_DNA"/>
</dbReference>
<evidence type="ECO:0000259" key="2">
    <source>
        <dbReference type="SMART" id="SM00899"/>
    </source>
</evidence>
<accession>U2KNT9</accession>
<dbReference type="RefSeq" id="WP_021330115.1">
    <property type="nucleotide sequence ID" value="NZ_AUZJ01000023.1"/>
</dbReference>
<evidence type="ECO:0000313" key="5">
    <source>
        <dbReference type="Proteomes" id="UP000016412"/>
    </source>
</evidence>
<dbReference type="SUPFAM" id="SSF50037">
    <property type="entry name" value="C-terminal domain of transcriptional repressors"/>
    <property type="match status" value="1"/>
</dbReference>
<dbReference type="GO" id="GO:0046914">
    <property type="term" value="F:transition metal ion binding"/>
    <property type="evidence" value="ECO:0007669"/>
    <property type="project" value="InterPro"/>
</dbReference>
<dbReference type="InterPro" id="IPR008988">
    <property type="entry name" value="Transcriptional_repressor_C"/>
</dbReference>
<dbReference type="Proteomes" id="UP000016412">
    <property type="component" value="Unassembled WGS sequence"/>
</dbReference>
<dbReference type="InterPro" id="IPR007167">
    <property type="entry name" value="Fe-transptr_FeoA-like"/>
</dbReference>
<protein>
    <submittedName>
        <fullName evidence="3">FeoA domain protein</fullName>
    </submittedName>
</protein>
<reference evidence="5 6" key="1">
    <citation type="submission" date="2013-08" db="EMBL/GenBank/DDBJ databases">
        <authorList>
            <person name="Durkin A.S."/>
            <person name="Haft D.R."/>
            <person name="McCorrison J."/>
            <person name="Torralba M."/>
            <person name="Gillis M."/>
            <person name="Haft D.H."/>
            <person name="Methe B."/>
            <person name="Sutton G."/>
            <person name="Nelson K.E."/>
        </authorList>
    </citation>
    <scope>NUCLEOTIDE SEQUENCE [LARGE SCALE GENOMIC DNA]</scope>
    <source>
        <strain evidence="4 6">ATCC 35536</strain>
        <strain evidence="3 5">VPI DR56BR1116</strain>
    </source>
</reference>
<dbReference type="SMART" id="SM00899">
    <property type="entry name" value="FeoA"/>
    <property type="match status" value="1"/>
</dbReference>
<keyword evidence="1" id="KW-0408">Iron</keyword>
<organism evidence="3 5">
    <name type="scientific">Treponema socranskii subsp. socranskii VPI DR56BR1116 = ATCC 35536</name>
    <dbReference type="NCBI Taxonomy" id="1125725"/>
    <lineage>
        <taxon>Bacteria</taxon>
        <taxon>Pseudomonadati</taxon>
        <taxon>Spirochaetota</taxon>
        <taxon>Spirochaetia</taxon>
        <taxon>Spirochaetales</taxon>
        <taxon>Treponemataceae</taxon>
        <taxon>Treponema</taxon>
    </lineage>
</organism>
<evidence type="ECO:0000313" key="3">
    <source>
        <dbReference type="EMBL" id="ERF60900.1"/>
    </source>
</evidence>
<dbReference type="EMBL" id="AUZJ01000023">
    <property type="protein sequence ID" value="ERF60900.1"/>
    <property type="molecule type" value="Genomic_DNA"/>
</dbReference>
<proteinExistence type="predicted"/>
<sequence length="76" mass="8231">MSLSETREGFSGTITDIAGDAHFIGRVTSMGLTVGCPLTVVRHEKKQPILVEARDTLIAISCGDLDKIFVEAENRL</sequence>
<dbReference type="eggNOG" id="COG1918">
    <property type="taxonomic scope" value="Bacteria"/>
</dbReference>
<dbReference type="Gene3D" id="2.30.30.90">
    <property type="match status" value="1"/>
</dbReference>
<dbReference type="PATRIC" id="fig|1125725.3.peg.1091"/>
<name>U2KNT9_TRESO</name>
<dbReference type="Pfam" id="PF04023">
    <property type="entry name" value="FeoA"/>
    <property type="match status" value="1"/>
</dbReference>
<feature type="domain" description="Ferrous iron transporter FeoA-like" evidence="2">
    <location>
        <begin position="1"/>
        <end position="72"/>
    </location>
</feature>
<dbReference type="Proteomes" id="UP000016646">
    <property type="component" value="Unassembled WGS sequence"/>
</dbReference>
<dbReference type="STRING" id="1125725.HMPREF1325_0840"/>
<evidence type="ECO:0000313" key="6">
    <source>
        <dbReference type="Proteomes" id="UP000016646"/>
    </source>
</evidence>
<comment type="caution">
    <text evidence="3">The sequence shown here is derived from an EMBL/GenBank/DDBJ whole genome shotgun (WGS) entry which is preliminary data.</text>
</comment>
<dbReference type="InterPro" id="IPR038157">
    <property type="entry name" value="FeoA_core_dom"/>
</dbReference>